<dbReference type="EMBL" id="CP061169">
    <property type="protein sequence ID" value="QPZ37631.1"/>
    <property type="molecule type" value="Genomic_DNA"/>
</dbReference>
<reference evidence="1 2" key="1">
    <citation type="submission" date="2020-12" db="EMBL/GenBank/DDBJ databases">
        <title>Microbacterium sp. HY060.</title>
        <authorList>
            <person name="Zhou J."/>
        </authorList>
    </citation>
    <scope>NUCLEOTIDE SEQUENCE [LARGE SCALE GENOMIC DNA]</scope>
    <source>
        <strain evidence="1 2">HY60</strain>
    </source>
</reference>
<dbReference type="Proteomes" id="UP000662814">
    <property type="component" value="Chromosome"/>
</dbReference>
<keyword evidence="2" id="KW-1185">Reference proteome</keyword>
<dbReference type="RefSeq" id="WP_166990930.1">
    <property type="nucleotide sequence ID" value="NZ_CP061169.1"/>
</dbReference>
<proteinExistence type="predicted"/>
<gene>
    <name evidence="1" type="ORF">HCR76_12465</name>
</gene>
<protein>
    <recommendedName>
        <fullName evidence="3">DUF2188 domain-containing protein</fullName>
    </recommendedName>
</protein>
<accession>A0ABX6YFS0</accession>
<evidence type="ECO:0000313" key="1">
    <source>
        <dbReference type="EMBL" id="QPZ37631.1"/>
    </source>
</evidence>
<sequence>MTNDNARWELEMKADRILCRLPGEQIAYLGDGFPWVVTVADIRSADLVDPVRQAALRLGREAALIAARDSDGPRANTGC</sequence>
<name>A0ABX6YFS0_9MICO</name>
<organism evidence="1 2">
    <name type="scientific">Paramicrobacterium chengjingii</name>
    <dbReference type="NCBI Taxonomy" id="2769067"/>
    <lineage>
        <taxon>Bacteria</taxon>
        <taxon>Bacillati</taxon>
        <taxon>Actinomycetota</taxon>
        <taxon>Actinomycetes</taxon>
        <taxon>Micrococcales</taxon>
        <taxon>Microbacteriaceae</taxon>
        <taxon>Paramicrobacterium</taxon>
    </lineage>
</organism>
<evidence type="ECO:0008006" key="3">
    <source>
        <dbReference type="Google" id="ProtNLM"/>
    </source>
</evidence>
<evidence type="ECO:0000313" key="2">
    <source>
        <dbReference type="Proteomes" id="UP000662814"/>
    </source>
</evidence>